<evidence type="ECO:0000313" key="1">
    <source>
        <dbReference type="EMBL" id="KAK4222432.1"/>
    </source>
</evidence>
<dbReference type="Gene3D" id="3.40.50.1820">
    <property type="entry name" value="alpha/beta hydrolase"/>
    <property type="match status" value="1"/>
</dbReference>
<dbReference type="InterPro" id="IPR052374">
    <property type="entry name" value="SERAC1"/>
</dbReference>
<proteinExistence type="predicted"/>
<comment type="caution">
    <text evidence="1">The sequence shown here is derived from an EMBL/GenBank/DDBJ whole genome shotgun (WGS) entry which is preliminary data.</text>
</comment>
<dbReference type="SUPFAM" id="SSF53474">
    <property type="entry name" value="alpha/beta-Hydrolases"/>
    <property type="match status" value="1"/>
</dbReference>
<dbReference type="AlphaFoldDB" id="A0AAN6YTF6"/>
<protein>
    <recommendedName>
        <fullName evidence="3">DUF676 domain-containing protein</fullName>
    </recommendedName>
</protein>
<dbReference type="SUPFAM" id="SSF52540">
    <property type="entry name" value="P-loop containing nucleoside triphosphate hydrolases"/>
    <property type="match status" value="1"/>
</dbReference>
<name>A0AAN6YTF6_9PEZI</name>
<dbReference type="PANTHER" id="PTHR48182">
    <property type="entry name" value="PROTEIN SERAC1"/>
    <property type="match status" value="1"/>
</dbReference>
<keyword evidence="2" id="KW-1185">Reference proteome</keyword>
<dbReference type="InterPro" id="IPR027417">
    <property type="entry name" value="P-loop_NTPase"/>
</dbReference>
<dbReference type="Proteomes" id="UP001301958">
    <property type="component" value="Unassembled WGS sequence"/>
</dbReference>
<reference evidence="1" key="1">
    <citation type="journal article" date="2023" name="Mol. Phylogenet. Evol.">
        <title>Genome-scale phylogeny and comparative genomics of the fungal order Sordariales.</title>
        <authorList>
            <person name="Hensen N."/>
            <person name="Bonometti L."/>
            <person name="Westerberg I."/>
            <person name="Brannstrom I.O."/>
            <person name="Guillou S."/>
            <person name="Cros-Aarteil S."/>
            <person name="Calhoun S."/>
            <person name="Haridas S."/>
            <person name="Kuo A."/>
            <person name="Mondo S."/>
            <person name="Pangilinan J."/>
            <person name="Riley R."/>
            <person name="LaButti K."/>
            <person name="Andreopoulos B."/>
            <person name="Lipzen A."/>
            <person name="Chen C."/>
            <person name="Yan M."/>
            <person name="Daum C."/>
            <person name="Ng V."/>
            <person name="Clum A."/>
            <person name="Steindorff A."/>
            <person name="Ohm R.A."/>
            <person name="Martin F."/>
            <person name="Silar P."/>
            <person name="Natvig D.O."/>
            <person name="Lalanne C."/>
            <person name="Gautier V."/>
            <person name="Ament-Velasquez S.L."/>
            <person name="Kruys A."/>
            <person name="Hutchinson M.I."/>
            <person name="Powell A.J."/>
            <person name="Barry K."/>
            <person name="Miller A.N."/>
            <person name="Grigoriev I.V."/>
            <person name="Debuchy R."/>
            <person name="Gladieux P."/>
            <person name="Hiltunen Thoren M."/>
            <person name="Johannesson H."/>
        </authorList>
    </citation>
    <scope>NUCLEOTIDE SEQUENCE</scope>
    <source>
        <strain evidence="1">CBS 990.96</strain>
    </source>
</reference>
<dbReference type="PANTHER" id="PTHR48182:SF3">
    <property type="entry name" value="DUF676 DOMAIN-CONTAINING PROTEIN"/>
    <property type="match status" value="1"/>
</dbReference>
<evidence type="ECO:0000313" key="2">
    <source>
        <dbReference type="Proteomes" id="UP001301958"/>
    </source>
</evidence>
<accession>A0AAN6YTF6</accession>
<sequence length="618" mass="69634">MASLTTPTVPTIDDNRDLRLHVLFDFFGVDDIAADIVAIPGIATHPKDAFVYRSQSKEINWLSDKTMLPAACPKARILYYFYDSMLAGPNPTRQSFNNIAKGLLNSLLKERKDCPNRPLIFVSHCLGGLVAQRVYNMAAVNKTDFPGIYDSVTGLLSLGTPYHGASEFTRDLTNRLFPPMIFCFFEQKNSQFVVVANVETDLEFVVGESSGTLADQKSEGFAVDHFEIGKFAGPKDSHFRTVSSRIRDMVNESAKMLQQREIAIFIKTYLCRAYAARFINNFPGSKCHWVNASTPEQFELSYKTITTNLNLGDEGCNLMETVHNRLSHCSDDRWLMIVDDIYEDADQPSTNLAHRQRSLLDAMAHRLVQQRDECLIEIPPLDADGSAQILLGEVTKDAIKQQAAAKIIQEIGRSPLALTLAHTYYRVLEPSSLAKYFEMLQQQSPKSETARVLRLLGVFDLHAVPAQFVAMKGERDVDRDIEQLERYGMIEPGANCNHTAFTVPRLIRQCVQICLDQTNQRPAYEKRALDIMSKVSCALQGAYLPNFHPCALAVLKFPVPKRDQLKTERSRLLYKAALCDMGMSRYLWAVQFLQECVSFRQTIHVSQQDIFDAMAALA</sequence>
<dbReference type="InterPro" id="IPR029058">
    <property type="entry name" value="AB_hydrolase_fold"/>
</dbReference>
<gene>
    <name evidence="1" type="ORF">QBC38DRAFT_504035</name>
</gene>
<evidence type="ECO:0008006" key="3">
    <source>
        <dbReference type="Google" id="ProtNLM"/>
    </source>
</evidence>
<organism evidence="1 2">
    <name type="scientific">Podospora fimiseda</name>
    <dbReference type="NCBI Taxonomy" id="252190"/>
    <lineage>
        <taxon>Eukaryota</taxon>
        <taxon>Fungi</taxon>
        <taxon>Dikarya</taxon>
        <taxon>Ascomycota</taxon>
        <taxon>Pezizomycotina</taxon>
        <taxon>Sordariomycetes</taxon>
        <taxon>Sordariomycetidae</taxon>
        <taxon>Sordariales</taxon>
        <taxon>Podosporaceae</taxon>
        <taxon>Podospora</taxon>
    </lineage>
</organism>
<dbReference type="EMBL" id="MU865472">
    <property type="protein sequence ID" value="KAK4222432.1"/>
    <property type="molecule type" value="Genomic_DNA"/>
</dbReference>
<reference evidence="1" key="2">
    <citation type="submission" date="2023-05" db="EMBL/GenBank/DDBJ databases">
        <authorList>
            <consortium name="Lawrence Berkeley National Laboratory"/>
            <person name="Steindorff A."/>
            <person name="Hensen N."/>
            <person name="Bonometti L."/>
            <person name="Westerberg I."/>
            <person name="Brannstrom I.O."/>
            <person name="Guillou S."/>
            <person name="Cros-Aarteil S."/>
            <person name="Calhoun S."/>
            <person name="Haridas S."/>
            <person name="Kuo A."/>
            <person name="Mondo S."/>
            <person name="Pangilinan J."/>
            <person name="Riley R."/>
            <person name="Labutti K."/>
            <person name="Andreopoulos B."/>
            <person name="Lipzen A."/>
            <person name="Chen C."/>
            <person name="Yanf M."/>
            <person name="Daum C."/>
            <person name="Ng V."/>
            <person name="Clum A."/>
            <person name="Ohm R."/>
            <person name="Martin F."/>
            <person name="Silar P."/>
            <person name="Natvig D."/>
            <person name="Lalanne C."/>
            <person name="Gautier V."/>
            <person name="Ament-Velasquez S.L."/>
            <person name="Kruys A."/>
            <person name="Hutchinson M.I."/>
            <person name="Powell A.J."/>
            <person name="Barry K."/>
            <person name="Miller A.N."/>
            <person name="Grigoriev I.V."/>
            <person name="Debuchy R."/>
            <person name="Gladieux P."/>
            <person name="Thoren M.H."/>
            <person name="Johannesson H."/>
        </authorList>
    </citation>
    <scope>NUCLEOTIDE SEQUENCE</scope>
    <source>
        <strain evidence="1">CBS 990.96</strain>
    </source>
</reference>